<dbReference type="GO" id="GO:0006643">
    <property type="term" value="P:membrane lipid metabolic process"/>
    <property type="evidence" value="ECO:0007669"/>
    <property type="project" value="TreeGrafter"/>
</dbReference>
<dbReference type="InterPro" id="IPR006694">
    <property type="entry name" value="Fatty_acid_hydroxylase"/>
</dbReference>
<dbReference type="RefSeq" id="WP_369600661.1">
    <property type="nucleotide sequence ID" value="NZ_CP154858.1"/>
</dbReference>
<accession>A0AB39UTL6</accession>
<protein>
    <submittedName>
        <fullName evidence="10">Sterol desaturase family protein</fullName>
        <ecNumber evidence="10">1.-.-.-</ecNumber>
    </submittedName>
</protein>
<evidence type="ECO:0000313" key="10">
    <source>
        <dbReference type="EMBL" id="XDT71634.1"/>
    </source>
</evidence>
<feature type="transmembrane region" description="Helical" evidence="8">
    <location>
        <begin position="6"/>
        <end position="29"/>
    </location>
</feature>
<dbReference type="PANTHER" id="PTHR21624:SF1">
    <property type="entry name" value="ALKYLGLYCEROL MONOOXYGENASE"/>
    <property type="match status" value="1"/>
</dbReference>
<evidence type="ECO:0000256" key="7">
    <source>
        <dbReference type="SAM" id="MobiDB-lite"/>
    </source>
</evidence>
<dbReference type="AlphaFoldDB" id="A0AB39UTL6"/>
<dbReference type="GO" id="GO:0012505">
    <property type="term" value="C:endomembrane system"/>
    <property type="evidence" value="ECO:0007669"/>
    <property type="project" value="UniProtKB-SubCell"/>
</dbReference>
<feature type="transmembrane region" description="Helical" evidence="8">
    <location>
        <begin position="50"/>
        <end position="69"/>
    </location>
</feature>
<keyword evidence="3 8" id="KW-1133">Transmembrane helix</keyword>
<name>A0AB39UTL6_9GAMM</name>
<dbReference type="GO" id="GO:0050479">
    <property type="term" value="F:glyceryl-ether monooxygenase activity"/>
    <property type="evidence" value="ECO:0007669"/>
    <property type="project" value="TreeGrafter"/>
</dbReference>
<evidence type="ECO:0000256" key="8">
    <source>
        <dbReference type="SAM" id="Phobius"/>
    </source>
</evidence>
<feature type="region of interest" description="Disordered" evidence="7">
    <location>
        <begin position="282"/>
        <end position="320"/>
    </location>
</feature>
<feature type="domain" description="Fatty acid hydroxylase" evidence="9">
    <location>
        <begin position="88"/>
        <end position="223"/>
    </location>
</feature>
<keyword evidence="5" id="KW-0443">Lipid metabolism</keyword>
<evidence type="ECO:0000256" key="4">
    <source>
        <dbReference type="ARBA" id="ARBA00023002"/>
    </source>
</evidence>
<keyword evidence="6 8" id="KW-0472">Membrane</keyword>
<dbReference type="EC" id="1.-.-.-" evidence="10"/>
<dbReference type="KEGG" id="tcd:AAIA72_12555"/>
<gene>
    <name evidence="10" type="ORF">AAIA72_12555</name>
</gene>
<dbReference type="InterPro" id="IPR051689">
    <property type="entry name" value="Sterol_desaturase/TMEM195"/>
</dbReference>
<evidence type="ECO:0000256" key="2">
    <source>
        <dbReference type="ARBA" id="ARBA00022692"/>
    </source>
</evidence>
<dbReference type="GO" id="GO:0016020">
    <property type="term" value="C:membrane"/>
    <property type="evidence" value="ECO:0007669"/>
    <property type="project" value="GOC"/>
</dbReference>
<feature type="transmembrane region" description="Helical" evidence="8">
    <location>
        <begin position="81"/>
        <end position="101"/>
    </location>
</feature>
<evidence type="ECO:0000259" key="9">
    <source>
        <dbReference type="Pfam" id="PF04116"/>
    </source>
</evidence>
<dbReference type="PANTHER" id="PTHR21624">
    <property type="entry name" value="STEROL DESATURASE-RELATED PROTEIN"/>
    <property type="match status" value="1"/>
</dbReference>
<evidence type="ECO:0000256" key="3">
    <source>
        <dbReference type="ARBA" id="ARBA00022989"/>
    </source>
</evidence>
<feature type="compositionally biased region" description="Basic and acidic residues" evidence="7">
    <location>
        <begin position="282"/>
        <end position="296"/>
    </location>
</feature>
<dbReference type="GO" id="GO:0005506">
    <property type="term" value="F:iron ion binding"/>
    <property type="evidence" value="ECO:0007669"/>
    <property type="project" value="InterPro"/>
</dbReference>
<proteinExistence type="predicted"/>
<dbReference type="EMBL" id="CP154858">
    <property type="protein sequence ID" value="XDT71634.1"/>
    <property type="molecule type" value="Genomic_DNA"/>
</dbReference>
<keyword evidence="2 8" id="KW-0812">Transmembrane</keyword>
<evidence type="ECO:0000256" key="1">
    <source>
        <dbReference type="ARBA" id="ARBA00004127"/>
    </source>
</evidence>
<comment type="subcellular location">
    <subcellularLocation>
        <location evidence="1">Endomembrane system</location>
        <topology evidence="1">Multi-pass membrane protein</topology>
    </subcellularLocation>
</comment>
<keyword evidence="4 10" id="KW-0560">Oxidoreductase</keyword>
<reference evidence="10" key="1">
    <citation type="submission" date="2024-05" db="EMBL/GenBank/DDBJ databases">
        <title>Genome sequencing of novel strain.</title>
        <authorList>
            <person name="Ganbat D."/>
            <person name="Ganbat S."/>
            <person name="Lee S.-J."/>
        </authorList>
    </citation>
    <scope>NUCLEOTIDE SEQUENCE</scope>
    <source>
        <strain evidence="10">SMD15-11</strain>
    </source>
</reference>
<evidence type="ECO:0000256" key="6">
    <source>
        <dbReference type="ARBA" id="ARBA00023136"/>
    </source>
</evidence>
<dbReference type="Pfam" id="PF04116">
    <property type="entry name" value="FA_hydroxylase"/>
    <property type="match status" value="1"/>
</dbReference>
<dbReference type="GO" id="GO:0008610">
    <property type="term" value="P:lipid biosynthetic process"/>
    <property type="evidence" value="ECO:0007669"/>
    <property type="project" value="InterPro"/>
</dbReference>
<organism evidence="10">
    <name type="scientific">Thermohahella caldifontis</name>
    <dbReference type="NCBI Taxonomy" id="3142973"/>
    <lineage>
        <taxon>Bacteria</taxon>
        <taxon>Pseudomonadati</taxon>
        <taxon>Pseudomonadota</taxon>
        <taxon>Gammaproteobacteria</taxon>
        <taxon>Oceanospirillales</taxon>
        <taxon>Hahellaceae</taxon>
        <taxon>Thermohahella</taxon>
    </lineage>
</organism>
<evidence type="ECO:0000256" key="5">
    <source>
        <dbReference type="ARBA" id="ARBA00023098"/>
    </source>
</evidence>
<sequence length="320" mass="37076">MQDVLHAIGFIFAFGALFVGVIAAEAWYWKRRGRTDVYDLKETLANMATGLNYKLVDGIAVALFIRAFYDWVYPFGLQYRPVHGIGSVLLIFLVTDLAFWINHFLMHKVRWFWAAHVTHHSSQRMNYSTALRQNFTLLFNGGWMFWWVPIALVGFDKDWATIAIELNLAYQFFLHTETRSPLDRFGWILNTPSHHRVHHGSRPSQIDTNFGGVLILWDKLFGTFVPEDQAGEIRYGVTTRPPTSLNPFHLQLHEWRNLFQDLWQSRDWRVVFRAPDWRSPRLDGNRKEALGHDARVKAVPNSADDRLKQAAPAGAGRQDV</sequence>